<evidence type="ECO:0000256" key="1">
    <source>
        <dbReference type="ARBA" id="ARBA00022898"/>
    </source>
</evidence>
<protein>
    <recommendedName>
        <fullName evidence="2">Aminotransferase class I/classII large domain-containing protein</fullName>
    </recommendedName>
</protein>
<accession>A0ABR3XCQ3</accession>
<dbReference type="PANTHER" id="PTHR43795:SF39">
    <property type="entry name" value="AMINOTRANSFERASE CLASS I_CLASSII DOMAIN-CONTAINING PROTEIN"/>
    <property type="match status" value="1"/>
</dbReference>
<dbReference type="SUPFAM" id="SSF53383">
    <property type="entry name" value="PLP-dependent transferases"/>
    <property type="match status" value="1"/>
</dbReference>
<comment type="caution">
    <text evidence="3">The sequence shown here is derived from an EMBL/GenBank/DDBJ whole genome shotgun (WGS) entry which is preliminary data.</text>
</comment>
<dbReference type="Gene3D" id="3.40.640.10">
    <property type="entry name" value="Type I PLP-dependent aspartate aminotransferase-like (Major domain)"/>
    <property type="match status" value="1"/>
</dbReference>
<dbReference type="InterPro" id="IPR015421">
    <property type="entry name" value="PyrdxlP-dep_Trfase_major"/>
</dbReference>
<dbReference type="Proteomes" id="UP001583193">
    <property type="component" value="Unassembled WGS sequence"/>
</dbReference>
<dbReference type="InterPro" id="IPR004839">
    <property type="entry name" value="Aminotransferase_I/II_large"/>
</dbReference>
<gene>
    <name evidence="3" type="ORF">Plec18167_006455</name>
</gene>
<keyword evidence="4" id="KW-1185">Reference proteome</keyword>
<reference evidence="3 4" key="1">
    <citation type="journal article" date="2024" name="IMA Fungus">
        <title>IMA Genome - F19 : A genome assembly and annotation guide to empower mycologists, including annotated draft genome sequences of Ceratocystis pirilliformis, Diaporthe australafricana, Fusarium ophioides, Paecilomyces lecythidis, and Sporothrix stenoceras.</title>
        <authorList>
            <person name="Aylward J."/>
            <person name="Wilson A.M."/>
            <person name="Visagie C.M."/>
            <person name="Spraker J."/>
            <person name="Barnes I."/>
            <person name="Buitendag C."/>
            <person name="Ceriani C."/>
            <person name="Del Mar Angel L."/>
            <person name="du Plessis D."/>
            <person name="Fuchs T."/>
            <person name="Gasser K."/>
            <person name="Kramer D."/>
            <person name="Li W."/>
            <person name="Munsamy K."/>
            <person name="Piso A."/>
            <person name="Price J.L."/>
            <person name="Sonnekus B."/>
            <person name="Thomas C."/>
            <person name="van der Nest A."/>
            <person name="van Dijk A."/>
            <person name="van Heerden A."/>
            <person name="van Vuuren N."/>
            <person name="Yilmaz N."/>
            <person name="Duong T.A."/>
            <person name="van der Merwe N.A."/>
            <person name="Wingfield M.J."/>
            <person name="Wingfield B.D."/>
        </authorList>
    </citation>
    <scope>NUCLEOTIDE SEQUENCE [LARGE SCALE GENOMIC DNA]</scope>
    <source>
        <strain evidence="3 4">CMW 18167</strain>
    </source>
</reference>
<name>A0ABR3XCQ3_9EURO</name>
<proteinExistence type="predicted"/>
<feature type="domain" description="Aminotransferase class I/classII large" evidence="2">
    <location>
        <begin position="74"/>
        <end position="409"/>
    </location>
</feature>
<keyword evidence="1" id="KW-0663">Pyridoxal phosphate</keyword>
<dbReference type="EMBL" id="JAVDPF010000022">
    <property type="protein sequence ID" value="KAL1873404.1"/>
    <property type="molecule type" value="Genomic_DNA"/>
</dbReference>
<sequence>MLSQRGASRAGLLDIPWRYAPTQTYDREKNPGGLISFGMAEHVPMRKEMVNFINDKVTFTEDSIGYRAKPPSAARLPTALAAHINRNFNPHSPVDPNNVLTVSSPTALGGMLGFALGEPGDGILVSRPMYGRFELDYGVEADIKIIYADTELEEGFTPAVVPKFEAALKDAEQKGVKIRAVLIANPNNPVGRCYPVETLKEICKFCQKHQVHLISDEVYALCVFDTGDPDAVPFNSILSLDFSNLIDPNLVHFMYGFSKDFASGGLHLGFLVSKNQALLRACKATLRLHSASGAAVTIGAAVLEDQEFISNFISKARKNLALCYRIATVTLDNAGIRYIKGGNAGFFIYIDLSPYLPPESPEHPSQQEREFALAQRLLEGGVFLHPGEEHATSPGLFRLVFTQDEDILREGLRRQVVCHWIMCKAKRADI</sequence>
<organism evidence="3 4">
    <name type="scientific">Paecilomyces lecythidis</name>
    <dbReference type="NCBI Taxonomy" id="3004212"/>
    <lineage>
        <taxon>Eukaryota</taxon>
        <taxon>Fungi</taxon>
        <taxon>Dikarya</taxon>
        <taxon>Ascomycota</taxon>
        <taxon>Pezizomycotina</taxon>
        <taxon>Eurotiomycetes</taxon>
        <taxon>Eurotiomycetidae</taxon>
        <taxon>Eurotiales</taxon>
        <taxon>Thermoascaceae</taxon>
        <taxon>Paecilomyces</taxon>
    </lineage>
</organism>
<evidence type="ECO:0000259" key="2">
    <source>
        <dbReference type="Pfam" id="PF00155"/>
    </source>
</evidence>
<dbReference type="InterPro" id="IPR015422">
    <property type="entry name" value="PyrdxlP-dep_Trfase_small"/>
</dbReference>
<dbReference type="Gene3D" id="3.90.1150.10">
    <property type="entry name" value="Aspartate Aminotransferase, domain 1"/>
    <property type="match status" value="1"/>
</dbReference>
<evidence type="ECO:0000313" key="4">
    <source>
        <dbReference type="Proteomes" id="UP001583193"/>
    </source>
</evidence>
<dbReference type="InterPro" id="IPR015424">
    <property type="entry name" value="PyrdxlP-dep_Trfase"/>
</dbReference>
<dbReference type="InterPro" id="IPR050478">
    <property type="entry name" value="Ethylene_sulfur-biosynth"/>
</dbReference>
<dbReference type="PRINTS" id="PR00753">
    <property type="entry name" value="ACCSYNTHASE"/>
</dbReference>
<dbReference type="PANTHER" id="PTHR43795">
    <property type="entry name" value="BIFUNCTIONAL ASPARTATE AMINOTRANSFERASE AND GLUTAMATE/ASPARTATE-PREPHENATE AMINOTRANSFERASE-RELATED"/>
    <property type="match status" value="1"/>
</dbReference>
<dbReference type="CDD" id="cd00609">
    <property type="entry name" value="AAT_like"/>
    <property type="match status" value="1"/>
</dbReference>
<dbReference type="Pfam" id="PF00155">
    <property type="entry name" value="Aminotran_1_2"/>
    <property type="match status" value="1"/>
</dbReference>
<evidence type="ECO:0000313" key="3">
    <source>
        <dbReference type="EMBL" id="KAL1873404.1"/>
    </source>
</evidence>